<evidence type="ECO:0000313" key="2">
    <source>
        <dbReference type="Proteomes" id="UP000241764"/>
    </source>
</evidence>
<evidence type="ECO:0000313" key="1">
    <source>
        <dbReference type="EMBL" id="PSH61917.1"/>
    </source>
</evidence>
<dbReference type="AlphaFoldDB" id="A0A2P7B614"/>
<comment type="caution">
    <text evidence="1">The sequence shown here is derived from an EMBL/GenBank/DDBJ whole genome shotgun (WGS) entry which is preliminary data.</text>
</comment>
<sequence length="121" mass="13690">MIRLQKLAKASAEMELSRLGAQAGAIEEENTALFRMHSDRFDGSAAIVPANIIMRRLETNKMRQAQLGERMIAQRQELVRVSRTLQILDRRLHALGQVMERFEAAAEMDEYIGHLLAKGSI</sequence>
<dbReference type="Proteomes" id="UP000241764">
    <property type="component" value="Unassembled WGS sequence"/>
</dbReference>
<accession>A0A2P7B614</accession>
<organism evidence="1 2">
    <name type="scientific">Phyllobacterium sophorae</name>
    <dbReference type="NCBI Taxonomy" id="1520277"/>
    <lineage>
        <taxon>Bacteria</taxon>
        <taxon>Pseudomonadati</taxon>
        <taxon>Pseudomonadota</taxon>
        <taxon>Alphaproteobacteria</taxon>
        <taxon>Hyphomicrobiales</taxon>
        <taxon>Phyllobacteriaceae</taxon>
        <taxon>Phyllobacterium</taxon>
    </lineage>
</organism>
<proteinExistence type="predicted"/>
<protein>
    <submittedName>
        <fullName evidence="1">Uncharacterized protein</fullName>
    </submittedName>
</protein>
<dbReference type="EMBL" id="PGGM01000011">
    <property type="protein sequence ID" value="PSH61917.1"/>
    <property type="molecule type" value="Genomic_DNA"/>
</dbReference>
<gene>
    <name evidence="1" type="ORF">CU103_21615</name>
</gene>
<keyword evidence="2" id="KW-1185">Reference proteome</keyword>
<name>A0A2P7B614_9HYPH</name>
<reference evidence="2" key="1">
    <citation type="submission" date="2017-11" db="EMBL/GenBank/DDBJ databases">
        <authorList>
            <person name="Kuznetsova I."/>
            <person name="Sazanova A."/>
            <person name="Chirak E."/>
            <person name="Safronova V."/>
            <person name="Willems A."/>
        </authorList>
    </citation>
    <scope>NUCLEOTIDE SEQUENCE [LARGE SCALE GENOMIC DNA]</scope>
    <source>
        <strain evidence="2">CCBAU 03422</strain>
    </source>
</reference>